<dbReference type="EMBL" id="JAFDVH010000008">
    <property type="protein sequence ID" value="KAG7472012.1"/>
    <property type="molecule type" value="Genomic_DNA"/>
</dbReference>
<protein>
    <recommendedName>
        <fullName evidence="9">Letm1 RBD domain-containing protein</fullName>
    </recommendedName>
</protein>
<reference evidence="10" key="1">
    <citation type="submission" date="2021-01" db="EMBL/GenBank/DDBJ databases">
        <authorList>
            <person name="Zahm M."/>
            <person name="Roques C."/>
            <person name="Cabau C."/>
            <person name="Klopp C."/>
            <person name="Donnadieu C."/>
            <person name="Jouanno E."/>
            <person name="Lampietro C."/>
            <person name="Louis A."/>
            <person name="Herpin A."/>
            <person name="Echchiki A."/>
            <person name="Berthelot C."/>
            <person name="Parey E."/>
            <person name="Roest-Crollius H."/>
            <person name="Braasch I."/>
            <person name="Postlethwait J."/>
            <person name="Bobe J."/>
            <person name="Montfort J."/>
            <person name="Bouchez O."/>
            <person name="Begum T."/>
            <person name="Mejri S."/>
            <person name="Adams A."/>
            <person name="Chen W.-J."/>
            <person name="Guiguen Y."/>
        </authorList>
    </citation>
    <scope>NUCLEOTIDE SEQUENCE</scope>
    <source>
        <strain evidence="10">YG-15Mar2019-1</strain>
        <tissue evidence="10">Brain</tissue>
    </source>
</reference>
<evidence type="ECO:0000259" key="9">
    <source>
        <dbReference type="PROSITE" id="PS51758"/>
    </source>
</evidence>
<keyword evidence="6 8" id="KW-0472">Membrane</keyword>
<evidence type="ECO:0000313" key="10">
    <source>
        <dbReference type="EMBL" id="KAG7472012.1"/>
    </source>
</evidence>
<evidence type="ECO:0000256" key="6">
    <source>
        <dbReference type="ARBA" id="ARBA00023136"/>
    </source>
</evidence>
<keyword evidence="4 8" id="KW-1133">Transmembrane helix</keyword>
<sequence>MPLARPKMALSWVGVCRGSALLVLYGMRPIGVTANLCSPIPISTRVSLSICRHYSSSKARLGLGRRVVSRLQWANEKYERFLRRRFPRFYVLYHTFMQGFRLLFQDAKEVRKIKTKMLGGGVQFHQLPYREMETLRQFRRDLIKAIPLVLISVPPFANYLVFVLMYLFPRQLLIRHFWTPQQQVEFQGVYHARRAQHHRAIVQGLTRAVPRIQNQQQQSLLLDLCNKVQNGVHPSVSEIQAVRGLFSGPPLGLKRLDADHMRLLCSQLFLTPRLPAFLIRHRLSGHALELLQLDRALNRLGLHQLSDAELRQACYVRGLYANGLSAKQCREWLSHWLQLSTRLKESEASLLLHGMVLLSVNSLRLFHR</sequence>
<dbReference type="Pfam" id="PF07766">
    <property type="entry name" value="LETM1_RBD"/>
    <property type="match status" value="1"/>
</dbReference>
<evidence type="ECO:0000256" key="3">
    <source>
        <dbReference type="ARBA" id="ARBA00022792"/>
    </source>
</evidence>
<gene>
    <name evidence="10" type="ORF">MATL_G00104150</name>
</gene>
<name>A0A9D3PZK6_MEGAT</name>
<dbReference type="PANTHER" id="PTHR14009">
    <property type="entry name" value="LEUCINE ZIPPER-EF-HAND CONTAINING TRANSMEMBRANE PROTEIN"/>
    <property type="match status" value="1"/>
</dbReference>
<evidence type="ECO:0000256" key="7">
    <source>
        <dbReference type="PROSITE-ProRule" id="PRU01094"/>
    </source>
</evidence>
<feature type="domain" description="Letm1 RBD" evidence="9">
    <location>
        <begin position="191"/>
        <end position="368"/>
    </location>
</feature>
<proteinExistence type="predicted"/>
<evidence type="ECO:0000256" key="5">
    <source>
        <dbReference type="ARBA" id="ARBA00023128"/>
    </source>
</evidence>
<dbReference type="OrthoDB" id="73691at2759"/>
<dbReference type="GO" id="GO:0030003">
    <property type="term" value="P:intracellular monoatomic cation homeostasis"/>
    <property type="evidence" value="ECO:0007669"/>
    <property type="project" value="TreeGrafter"/>
</dbReference>
<dbReference type="Proteomes" id="UP001046870">
    <property type="component" value="Chromosome 8"/>
</dbReference>
<keyword evidence="2 8" id="KW-0812">Transmembrane</keyword>
<dbReference type="GO" id="GO:0043022">
    <property type="term" value="F:ribosome binding"/>
    <property type="evidence" value="ECO:0007669"/>
    <property type="project" value="InterPro"/>
</dbReference>
<keyword evidence="3" id="KW-0999">Mitochondrion inner membrane</keyword>
<evidence type="ECO:0000313" key="11">
    <source>
        <dbReference type="Proteomes" id="UP001046870"/>
    </source>
</evidence>
<comment type="subcellular location">
    <subcellularLocation>
        <location evidence="1">Mitochondrion inner membrane</location>
        <topology evidence="1">Single-pass membrane protein</topology>
    </subcellularLocation>
</comment>
<feature type="transmembrane region" description="Helical" evidence="8">
    <location>
        <begin position="145"/>
        <end position="168"/>
    </location>
</feature>
<dbReference type="GO" id="GO:0005743">
    <property type="term" value="C:mitochondrial inner membrane"/>
    <property type="evidence" value="ECO:0007669"/>
    <property type="project" value="UniProtKB-SubCell"/>
</dbReference>
<dbReference type="PANTHER" id="PTHR14009:SF13">
    <property type="entry name" value="LETM1 DOMAIN-CONTAINING PROTEIN 1"/>
    <property type="match status" value="1"/>
</dbReference>
<comment type="caution">
    <text evidence="10">The sequence shown here is derived from an EMBL/GenBank/DDBJ whole genome shotgun (WGS) entry which is preliminary data.</text>
</comment>
<evidence type="ECO:0000256" key="2">
    <source>
        <dbReference type="ARBA" id="ARBA00022692"/>
    </source>
</evidence>
<dbReference type="PROSITE" id="PS51758">
    <property type="entry name" value="LETM1_RBD"/>
    <property type="match status" value="1"/>
</dbReference>
<accession>A0A9D3PZK6</accession>
<evidence type="ECO:0000256" key="4">
    <source>
        <dbReference type="ARBA" id="ARBA00022989"/>
    </source>
</evidence>
<dbReference type="AlphaFoldDB" id="A0A9D3PZK6"/>
<dbReference type="InterPro" id="IPR044202">
    <property type="entry name" value="LETM1/MDM38-like"/>
</dbReference>
<evidence type="ECO:0000256" key="8">
    <source>
        <dbReference type="SAM" id="Phobius"/>
    </source>
</evidence>
<dbReference type="InterPro" id="IPR033122">
    <property type="entry name" value="LETM1-like_RBD"/>
</dbReference>
<keyword evidence="5 7" id="KW-0496">Mitochondrion</keyword>
<keyword evidence="11" id="KW-1185">Reference proteome</keyword>
<evidence type="ECO:0000256" key="1">
    <source>
        <dbReference type="ARBA" id="ARBA00004434"/>
    </source>
</evidence>
<organism evidence="10 11">
    <name type="scientific">Megalops atlanticus</name>
    <name type="common">Tarpon</name>
    <name type="synonym">Clupea gigantea</name>
    <dbReference type="NCBI Taxonomy" id="7932"/>
    <lineage>
        <taxon>Eukaryota</taxon>
        <taxon>Metazoa</taxon>
        <taxon>Chordata</taxon>
        <taxon>Craniata</taxon>
        <taxon>Vertebrata</taxon>
        <taxon>Euteleostomi</taxon>
        <taxon>Actinopterygii</taxon>
        <taxon>Neopterygii</taxon>
        <taxon>Teleostei</taxon>
        <taxon>Elopiformes</taxon>
        <taxon>Megalopidae</taxon>
        <taxon>Megalops</taxon>
    </lineage>
</organism>